<keyword evidence="1" id="KW-0732">Signal</keyword>
<dbReference type="InterPro" id="IPR050263">
    <property type="entry name" value="Bact_Fimbrial_Adh_Pro"/>
</dbReference>
<gene>
    <name evidence="2" type="ORF">M992_0298</name>
</gene>
<feature type="chain" id="PRO_5005851218" evidence="1">
    <location>
        <begin position="26"/>
        <end position="179"/>
    </location>
</feature>
<dbReference type="Proteomes" id="UP000053226">
    <property type="component" value="Unassembled WGS sequence"/>
</dbReference>
<dbReference type="GO" id="GO:0043709">
    <property type="term" value="P:cell adhesion involved in single-species biofilm formation"/>
    <property type="evidence" value="ECO:0007669"/>
    <property type="project" value="TreeGrafter"/>
</dbReference>
<organism evidence="2 3">
    <name type="scientific">Moellerella wisconsensis ATCC 35017</name>
    <dbReference type="NCBI Taxonomy" id="1354267"/>
    <lineage>
        <taxon>Bacteria</taxon>
        <taxon>Pseudomonadati</taxon>
        <taxon>Pseudomonadota</taxon>
        <taxon>Gammaproteobacteria</taxon>
        <taxon>Enterobacterales</taxon>
        <taxon>Morganellaceae</taxon>
        <taxon>Moellerella</taxon>
    </lineage>
</organism>
<dbReference type="GO" id="GO:0009289">
    <property type="term" value="C:pilus"/>
    <property type="evidence" value="ECO:0007669"/>
    <property type="project" value="UniProtKB-SubCell"/>
</dbReference>
<dbReference type="PANTHER" id="PTHR33420:SF12">
    <property type="entry name" value="FIMBRIN-LIKE PROTEIN FIMI-RELATED"/>
    <property type="match status" value="1"/>
</dbReference>
<dbReference type="InterPro" id="IPR008966">
    <property type="entry name" value="Adhesion_dom_sf"/>
</dbReference>
<evidence type="ECO:0000313" key="3">
    <source>
        <dbReference type="Proteomes" id="UP000053226"/>
    </source>
</evidence>
<sequence>MGRQAVFVGSLLLLATSFTSPLVHAVGQGAGTVTMNGEITDAACTIAMESRDQIIDMGVLPIGTIRQEGQGPKQDFEIQLINCDLVKHSDPSQTWRALRMTFDGPADNGLFQVFGEARGVGLLMQDAQLRQVMPGEASAEQDIVPPTMRLAYQLRLVSDSRPLRAGSYQSLIRFKVDYY</sequence>
<keyword evidence="3" id="KW-1185">Reference proteome</keyword>
<reference evidence="2 3" key="1">
    <citation type="submission" date="2015-07" db="EMBL/GenBank/DDBJ databases">
        <title>ATOL: Assembling a taxonomically balanced genome-scale reconstruction of the evolutionary history of the Enterobacteriaceae.</title>
        <authorList>
            <person name="Plunkett G.III."/>
            <person name="Neeno-Eckwall E.C."/>
            <person name="Glasner J.D."/>
            <person name="Perna N.T."/>
        </authorList>
    </citation>
    <scope>NUCLEOTIDE SEQUENCE [LARGE SCALE GENOMIC DNA]</scope>
    <source>
        <strain evidence="2 3">ATCC 35017</strain>
    </source>
</reference>
<protein>
    <submittedName>
        <fullName evidence="2">MrfB family protein</fullName>
    </submittedName>
</protein>
<proteinExistence type="predicted"/>
<dbReference type="Gene3D" id="2.60.40.1090">
    <property type="entry name" value="Fimbrial-type adhesion domain"/>
    <property type="match status" value="1"/>
</dbReference>
<evidence type="ECO:0000313" key="2">
    <source>
        <dbReference type="EMBL" id="KPD04191.1"/>
    </source>
</evidence>
<dbReference type="InterPro" id="IPR036937">
    <property type="entry name" value="Adhesion_dom_fimbrial_sf"/>
</dbReference>
<evidence type="ECO:0000256" key="1">
    <source>
        <dbReference type="SAM" id="SignalP"/>
    </source>
</evidence>
<dbReference type="AlphaFoldDB" id="A0A0N0IC52"/>
<feature type="signal peptide" evidence="1">
    <location>
        <begin position="1"/>
        <end position="25"/>
    </location>
</feature>
<accession>A0A0N0IC52</accession>
<dbReference type="RefSeq" id="WP_053907069.1">
    <property type="nucleotide sequence ID" value="NZ_CAWMUS010000003.1"/>
</dbReference>
<dbReference type="OrthoDB" id="6986861at2"/>
<dbReference type="SUPFAM" id="SSF49401">
    <property type="entry name" value="Bacterial adhesins"/>
    <property type="match status" value="1"/>
</dbReference>
<dbReference type="EMBL" id="LGAA01000003">
    <property type="protein sequence ID" value="KPD04191.1"/>
    <property type="molecule type" value="Genomic_DNA"/>
</dbReference>
<dbReference type="PANTHER" id="PTHR33420">
    <property type="entry name" value="FIMBRIAL SUBUNIT ELFA-RELATED"/>
    <property type="match status" value="1"/>
</dbReference>
<comment type="caution">
    <text evidence="2">The sequence shown here is derived from an EMBL/GenBank/DDBJ whole genome shotgun (WGS) entry which is preliminary data.</text>
</comment>
<name>A0A0N0IC52_9GAMM</name>